<organism evidence="1 2">
    <name type="scientific">Brachybacterium kimchii</name>
    <dbReference type="NCBI Taxonomy" id="2942909"/>
    <lineage>
        <taxon>Bacteria</taxon>
        <taxon>Bacillati</taxon>
        <taxon>Actinomycetota</taxon>
        <taxon>Actinomycetes</taxon>
        <taxon>Micrococcales</taxon>
        <taxon>Dermabacteraceae</taxon>
        <taxon>Brachybacterium</taxon>
    </lineage>
</organism>
<sequence length="139" mass="15705">MTQTSDTLASLVAALGASDEEGKAPPAVAWRRFAQKFLRDDETVLLALEGEGWTWWDSILVITDQRVMRMRQLPFQPWRLKQQAAPAEVLGAEFRPWLVSGIVRIRVRGKRPLRVMSASERTSRAFVDRLHALVHGGRG</sequence>
<dbReference type="RefSeq" id="WP_249477753.1">
    <property type="nucleotide sequence ID" value="NZ_CP097218.1"/>
</dbReference>
<accession>A0ABY4N5G0</accession>
<keyword evidence="2" id="KW-1185">Reference proteome</keyword>
<evidence type="ECO:0008006" key="3">
    <source>
        <dbReference type="Google" id="ProtNLM"/>
    </source>
</evidence>
<name>A0ABY4N5G0_9MICO</name>
<evidence type="ECO:0000313" key="1">
    <source>
        <dbReference type="EMBL" id="UQN28625.1"/>
    </source>
</evidence>
<dbReference type="Proteomes" id="UP001055868">
    <property type="component" value="Chromosome"/>
</dbReference>
<protein>
    <recommendedName>
        <fullName evidence="3">YokE-like PH domain-containing protein</fullName>
    </recommendedName>
</protein>
<proteinExistence type="predicted"/>
<evidence type="ECO:0000313" key="2">
    <source>
        <dbReference type="Proteomes" id="UP001055868"/>
    </source>
</evidence>
<reference evidence="1" key="1">
    <citation type="submission" date="2022-05" db="EMBL/GenBank/DDBJ databases">
        <title>Genomic analysis of Brachybacterium sp. CBA3104.</title>
        <authorList>
            <person name="Roh S.W."/>
            <person name="Kim Y.B."/>
            <person name="Kim Y."/>
        </authorList>
    </citation>
    <scope>NUCLEOTIDE SEQUENCE</scope>
    <source>
        <strain evidence="1">CBA3104</strain>
    </source>
</reference>
<gene>
    <name evidence="1" type="ORF">M4486_13440</name>
</gene>
<dbReference type="EMBL" id="CP097218">
    <property type="protein sequence ID" value="UQN28625.1"/>
    <property type="molecule type" value="Genomic_DNA"/>
</dbReference>